<accession>A0A940N726</accession>
<reference evidence="2" key="1">
    <citation type="submission" date="2021-03" db="EMBL/GenBank/DDBJ databases">
        <authorList>
            <person name="So Y."/>
        </authorList>
    </citation>
    <scope>NUCLEOTIDE SEQUENCE</scope>
    <source>
        <strain evidence="2">SG15</strain>
    </source>
</reference>
<proteinExistence type="predicted"/>
<keyword evidence="3" id="KW-1185">Reference proteome</keyword>
<keyword evidence="1" id="KW-0732">Signal</keyword>
<gene>
    <name evidence="2" type="ORF">J5Y10_21080</name>
</gene>
<name>A0A940N726_9PROT</name>
<evidence type="ECO:0000256" key="1">
    <source>
        <dbReference type="SAM" id="SignalP"/>
    </source>
</evidence>
<feature type="chain" id="PRO_5037128909" evidence="1">
    <location>
        <begin position="27"/>
        <end position="112"/>
    </location>
</feature>
<dbReference type="RefSeq" id="WP_209376091.1">
    <property type="nucleotide sequence ID" value="NZ_JAGIZA010000016.1"/>
</dbReference>
<organism evidence="2 3">
    <name type="scientific">Roseomonas indoligenes</name>
    <dbReference type="NCBI Taxonomy" id="2820811"/>
    <lineage>
        <taxon>Bacteria</taxon>
        <taxon>Pseudomonadati</taxon>
        <taxon>Pseudomonadota</taxon>
        <taxon>Alphaproteobacteria</taxon>
        <taxon>Acetobacterales</taxon>
        <taxon>Roseomonadaceae</taxon>
        <taxon>Roseomonas</taxon>
    </lineage>
</organism>
<protein>
    <submittedName>
        <fullName evidence="2">Uncharacterized protein</fullName>
    </submittedName>
</protein>
<evidence type="ECO:0000313" key="2">
    <source>
        <dbReference type="EMBL" id="MBP0495292.1"/>
    </source>
</evidence>
<evidence type="ECO:0000313" key="3">
    <source>
        <dbReference type="Proteomes" id="UP000677537"/>
    </source>
</evidence>
<dbReference type="EMBL" id="JAGIZA010000016">
    <property type="protein sequence ID" value="MBP0495292.1"/>
    <property type="molecule type" value="Genomic_DNA"/>
</dbReference>
<dbReference type="AlphaFoldDB" id="A0A940N726"/>
<dbReference type="Proteomes" id="UP000677537">
    <property type="component" value="Unassembled WGS sequence"/>
</dbReference>
<sequence length="112" mass="11924">MIPRAMMTTAVLACSLALLGSGGASAQSNNPDFRLNNRTGSTINEVYVSSSARANWGRDLLGDNTLPSGQSLNVVLPAGQCMNDIRVVYANGAAQERRQVNTCGITDFNFTR</sequence>
<feature type="signal peptide" evidence="1">
    <location>
        <begin position="1"/>
        <end position="26"/>
    </location>
</feature>
<comment type="caution">
    <text evidence="2">The sequence shown here is derived from an EMBL/GenBank/DDBJ whole genome shotgun (WGS) entry which is preliminary data.</text>
</comment>